<evidence type="ECO:0000313" key="2">
    <source>
        <dbReference type="EMBL" id="OGL52825.1"/>
    </source>
</evidence>
<feature type="domain" description="DUF362" evidence="1">
    <location>
        <begin position="36"/>
        <end position="231"/>
    </location>
</feature>
<evidence type="ECO:0000259" key="1">
    <source>
        <dbReference type="Pfam" id="PF04015"/>
    </source>
</evidence>
<accession>A0A1F7SGE4</accession>
<name>A0A1F7SGE4_9BACT</name>
<proteinExistence type="predicted"/>
<evidence type="ECO:0000313" key="3">
    <source>
        <dbReference type="Proteomes" id="UP000178082"/>
    </source>
</evidence>
<dbReference type="Proteomes" id="UP000178082">
    <property type="component" value="Unassembled WGS sequence"/>
</dbReference>
<reference evidence="2 3" key="1">
    <citation type="journal article" date="2016" name="Nat. Commun.">
        <title>Thousands of microbial genomes shed light on interconnected biogeochemical processes in an aquifer system.</title>
        <authorList>
            <person name="Anantharaman K."/>
            <person name="Brown C.T."/>
            <person name="Hug L.A."/>
            <person name="Sharon I."/>
            <person name="Castelle C.J."/>
            <person name="Probst A.J."/>
            <person name="Thomas B.C."/>
            <person name="Singh A."/>
            <person name="Wilkins M.J."/>
            <person name="Karaoz U."/>
            <person name="Brodie E.L."/>
            <person name="Williams K.H."/>
            <person name="Hubbard S.S."/>
            <person name="Banfield J.F."/>
        </authorList>
    </citation>
    <scope>NUCLEOTIDE SEQUENCE [LARGE SCALE GENOMIC DNA]</scope>
</reference>
<gene>
    <name evidence="2" type="ORF">A3G31_00305</name>
</gene>
<dbReference type="STRING" id="1817883.A3G31_00305"/>
<dbReference type="EMBL" id="MGDI01000029">
    <property type="protein sequence ID" value="OGL52825.1"/>
    <property type="molecule type" value="Genomic_DNA"/>
</dbReference>
<dbReference type="AlphaFoldDB" id="A0A1F7SGE4"/>
<organism evidence="2 3">
    <name type="scientific">Candidatus Schekmanbacteria bacterium RIFCSPLOWO2_12_FULL_38_15</name>
    <dbReference type="NCBI Taxonomy" id="1817883"/>
    <lineage>
        <taxon>Bacteria</taxon>
        <taxon>Candidatus Schekmaniibacteriota</taxon>
    </lineage>
</organism>
<protein>
    <recommendedName>
        <fullName evidence="1">DUF362 domain-containing protein</fullName>
    </recommendedName>
</protein>
<sequence length="325" mass="37477">MDKVIVKKISRTGEEFEDVLESLYADGVFKEVKGKIIIKPNLCTIAAYESGIISDIKIVEGLIKYFKSKKINSEIIVIESDSFDRTSEEVFKKLGYYELQNKWGVKLINLTKEEYVSTIISDLPYELNLPKIFLKEYFFVSIANLKTHDYQKITCVFKNQFGCIPDRLKERYHPYLDEVLYALDRFIQPNLCIVDGRIALEGSGPVDGEPLETGIMVIGEKSIAVDTTCAKIMGFNPKEVPYLKHAFKKDKYDYENIKIIGEDLKLSFKFIPKKLYIGIRLKIWITRSSVAITNFLKKLSFNLLCFGIIHTISRIPNYIKKQMAR</sequence>
<dbReference type="Pfam" id="PF04015">
    <property type="entry name" value="DUF362"/>
    <property type="match status" value="1"/>
</dbReference>
<comment type="caution">
    <text evidence="2">The sequence shown here is derived from an EMBL/GenBank/DDBJ whole genome shotgun (WGS) entry which is preliminary data.</text>
</comment>
<dbReference type="InterPro" id="IPR007160">
    <property type="entry name" value="DUF362"/>
</dbReference>